<reference evidence="8" key="1">
    <citation type="submission" date="2021-01" db="EMBL/GenBank/DDBJ databases">
        <authorList>
            <person name="Corre E."/>
            <person name="Pelletier E."/>
            <person name="Niang G."/>
            <person name="Scheremetjew M."/>
            <person name="Finn R."/>
            <person name="Kale V."/>
            <person name="Holt S."/>
            <person name="Cochrane G."/>
            <person name="Meng A."/>
            <person name="Brown T."/>
            <person name="Cohen L."/>
        </authorList>
    </citation>
    <scope>NUCLEOTIDE SEQUENCE</scope>
    <source>
        <strain evidence="8">NIES-381</strain>
    </source>
</reference>
<evidence type="ECO:0000256" key="3">
    <source>
        <dbReference type="ARBA" id="ARBA00022741"/>
    </source>
</evidence>
<dbReference type="GO" id="GO:0031037">
    <property type="term" value="P:myosin II filament disassembly"/>
    <property type="evidence" value="ECO:0007669"/>
    <property type="project" value="TreeGrafter"/>
</dbReference>
<feature type="domain" description="Alpha-type protein kinase" evidence="7">
    <location>
        <begin position="26"/>
        <end position="238"/>
    </location>
</feature>
<dbReference type="Gene3D" id="3.20.200.10">
    <property type="entry name" value="MHCK/EF2 kinase"/>
    <property type="match status" value="1"/>
</dbReference>
<evidence type="ECO:0000256" key="4">
    <source>
        <dbReference type="ARBA" id="ARBA00022777"/>
    </source>
</evidence>
<protein>
    <recommendedName>
        <fullName evidence="7">Alpha-type protein kinase domain-containing protein</fullName>
    </recommendedName>
</protein>
<evidence type="ECO:0000256" key="6">
    <source>
        <dbReference type="SAM" id="MobiDB-lite"/>
    </source>
</evidence>
<dbReference type="GO" id="GO:0005524">
    <property type="term" value="F:ATP binding"/>
    <property type="evidence" value="ECO:0007669"/>
    <property type="project" value="UniProtKB-KW"/>
</dbReference>
<dbReference type="Gene3D" id="3.30.200.20">
    <property type="entry name" value="Phosphorylase Kinase, domain 1"/>
    <property type="match status" value="2"/>
</dbReference>
<dbReference type="InterPro" id="IPR004166">
    <property type="entry name" value="a-kinase_dom"/>
</dbReference>
<proteinExistence type="predicted"/>
<dbReference type="GO" id="GO:0004674">
    <property type="term" value="F:protein serine/threonine kinase activity"/>
    <property type="evidence" value="ECO:0007669"/>
    <property type="project" value="UniProtKB-KW"/>
</dbReference>
<gene>
    <name evidence="8" type="ORF">EGYM00392_LOCUS7310</name>
</gene>
<keyword evidence="1" id="KW-0723">Serine/threonine-protein kinase</keyword>
<dbReference type="PANTHER" id="PTHR45992:SF2">
    <property type="entry name" value="EUKARYOTIC ELONGATION FACTOR 2 KINASE"/>
    <property type="match status" value="1"/>
</dbReference>
<name>A0A7S1HZM7_9EUGL</name>
<evidence type="ECO:0000313" key="8">
    <source>
        <dbReference type="EMBL" id="CAD8996250.1"/>
    </source>
</evidence>
<dbReference type="InterPro" id="IPR011009">
    <property type="entry name" value="Kinase-like_dom_sf"/>
</dbReference>
<sequence>MAFFAPNLHFVPASSFGPVEKAKVHTYNGQSKTWSVRNTTVQMATQHFAEGSNRYCFKIMDHGAFGGKKEMVAKVHKNGEPRAETMQCVIMQNECQRLATLFNARGVVKPVTFVDAYLVELVDRPVDHTGGHPLAVMEPVLHGEYRKHNNNFGFVDPEDRCTPHAFSHFTYQVTNGEKIVVDIQGVGDTYTDPQIHTNAPASAPPTWGQGDLGVNGIEKFFETHRCNTLCHNLGLTAQPRQRLLAAGGATHCGLQPVLHGPAAPAPRRAVGVSPRALHAPTPMVRQGALDKLTPPPVTPRLIPALSTGLHSPTGGHSPPISSPLQRSPLASGRSPSNSPEQLGAYYSPGPAYATCGLTLHAEHSALAASNYFRALPLVG</sequence>
<evidence type="ECO:0000256" key="1">
    <source>
        <dbReference type="ARBA" id="ARBA00022527"/>
    </source>
</evidence>
<keyword evidence="5" id="KW-0067">ATP-binding</keyword>
<keyword evidence="4" id="KW-0418">Kinase</keyword>
<accession>A0A7S1HZM7</accession>
<organism evidence="8">
    <name type="scientific">Eutreptiella gymnastica</name>
    <dbReference type="NCBI Taxonomy" id="73025"/>
    <lineage>
        <taxon>Eukaryota</taxon>
        <taxon>Discoba</taxon>
        <taxon>Euglenozoa</taxon>
        <taxon>Euglenida</taxon>
        <taxon>Spirocuta</taxon>
        <taxon>Euglenophyceae</taxon>
        <taxon>Eutreptiales</taxon>
        <taxon>Eutreptiaceae</taxon>
        <taxon>Eutreptiella</taxon>
    </lineage>
</organism>
<dbReference type="EMBL" id="HBGA01018855">
    <property type="protein sequence ID" value="CAD8996250.1"/>
    <property type="molecule type" value="Transcribed_RNA"/>
</dbReference>
<dbReference type="AlphaFoldDB" id="A0A7S1HZM7"/>
<feature type="region of interest" description="Disordered" evidence="6">
    <location>
        <begin position="278"/>
        <end position="343"/>
    </location>
</feature>
<dbReference type="Pfam" id="PF02816">
    <property type="entry name" value="Alpha_kinase"/>
    <property type="match status" value="1"/>
</dbReference>
<keyword evidence="2" id="KW-0808">Transferase</keyword>
<evidence type="ECO:0000259" key="7">
    <source>
        <dbReference type="PROSITE" id="PS51158"/>
    </source>
</evidence>
<dbReference type="SUPFAM" id="SSF56112">
    <property type="entry name" value="Protein kinase-like (PK-like)"/>
    <property type="match status" value="1"/>
</dbReference>
<evidence type="ECO:0000256" key="5">
    <source>
        <dbReference type="ARBA" id="ARBA00022840"/>
    </source>
</evidence>
<dbReference type="GO" id="GO:1903013">
    <property type="term" value="P:response to differentiation-inducing factor 1"/>
    <property type="evidence" value="ECO:0007669"/>
    <property type="project" value="TreeGrafter"/>
</dbReference>
<dbReference type="PROSITE" id="PS51158">
    <property type="entry name" value="ALPHA_KINASE"/>
    <property type="match status" value="1"/>
</dbReference>
<keyword evidence="3" id="KW-0547">Nucleotide-binding</keyword>
<evidence type="ECO:0000256" key="2">
    <source>
        <dbReference type="ARBA" id="ARBA00022679"/>
    </source>
</evidence>
<dbReference type="PANTHER" id="PTHR45992">
    <property type="entry name" value="EUKARYOTIC ELONGATION FACTOR 2 KINASE-RELATED"/>
    <property type="match status" value="1"/>
</dbReference>
<dbReference type="InterPro" id="IPR051852">
    <property type="entry name" value="Alpha-type_PK"/>
</dbReference>
<dbReference type="SMART" id="SM00811">
    <property type="entry name" value="Alpha_kinase"/>
    <property type="match status" value="1"/>
</dbReference>